<keyword evidence="8" id="KW-1185">Reference proteome</keyword>
<dbReference type="PRINTS" id="PR00773">
    <property type="entry name" value="GRPEPROTEIN"/>
</dbReference>
<dbReference type="Gene3D" id="3.90.20.20">
    <property type="match status" value="1"/>
</dbReference>
<keyword evidence="3 4" id="KW-0143">Chaperone</keyword>
<dbReference type="GO" id="GO:0006457">
    <property type="term" value="P:protein folding"/>
    <property type="evidence" value="ECO:0007669"/>
    <property type="project" value="InterPro"/>
</dbReference>
<organism evidence="7 8">
    <name type="scientific">Lasiodiplodia theobromae</name>
    <dbReference type="NCBI Taxonomy" id="45133"/>
    <lineage>
        <taxon>Eukaryota</taxon>
        <taxon>Fungi</taxon>
        <taxon>Dikarya</taxon>
        <taxon>Ascomycota</taxon>
        <taxon>Pezizomycotina</taxon>
        <taxon>Dothideomycetes</taxon>
        <taxon>Dothideomycetes incertae sedis</taxon>
        <taxon>Botryosphaeriales</taxon>
        <taxon>Botryosphaeriaceae</taxon>
        <taxon>Lasiodiplodia</taxon>
    </lineage>
</organism>
<dbReference type="FunFam" id="2.30.22.10:FF:000002">
    <property type="entry name" value="GrpE protein homolog"/>
    <property type="match status" value="1"/>
</dbReference>
<dbReference type="AlphaFoldDB" id="A0A5N5DR49"/>
<dbReference type="GO" id="GO:0042803">
    <property type="term" value="F:protein homodimerization activity"/>
    <property type="evidence" value="ECO:0007669"/>
    <property type="project" value="InterPro"/>
</dbReference>
<dbReference type="GO" id="GO:0000774">
    <property type="term" value="F:adenyl-nucleotide exchange factor activity"/>
    <property type="evidence" value="ECO:0007669"/>
    <property type="project" value="InterPro"/>
</dbReference>
<keyword evidence="4" id="KW-0496">Mitochondrion</keyword>
<dbReference type="InterPro" id="IPR000740">
    <property type="entry name" value="GrpE"/>
</dbReference>
<evidence type="ECO:0000256" key="6">
    <source>
        <dbReference type="SAM" id="MobiDB-lite"/>
    </source>
</evidence>
<evidence type="ECO:0000313" key="7">
    <source>
        <dbReference type="EMBL" id="KAB2579194.1"/>
    </source>
</evidence>
<proteinExistence type="inferred from homology"/>
<evidence type="ECO:0000256" key="5">
    <source>
        <dbReference type="RuleBase" id="RU004478"/>
    </source>
</evidence>
<accession>A0A5N5DR49</accession>
<evidence type="ECO:0000256" key="2">
    <source>
        <dbReference type="ARBA" id="ARBA00009054"/>
    </source>
</evidence>
<dbReference type="GO" id="GO:0051082">
    <property type="term" value="F:unfolded protein binding"/>
    <property type="evidence" value="ECO:0007669"/>
    <property type="project" value="TreeGrafter"/>
</dbReference>
<evidence type="ECO:0000256" key="3">
    <source>
        <dbReference type="ARBA" id="ARBA00023186"/>
    </source>
</evidence>
<dbReference type="Pfam" id="PF01025">
    <property type="entry name" value="GrpE"/>
    <property type="match status" value="1"/>
</dbReference>
<evidence type="ECO:0000256" key="4">
    <source>
        <dbReference type="RuleBase" id="RU000640"/>
    </source>
</evidence>
<dbReference type="SUPFAM" id="SSF58014">
    <property type="entry name" value="Coiled-coil domain of nucleotide exchange factor GrpE"/>
    <property type="match status" value="1"/>
</dbReference>
<evidence type="ECO:0000256" key="1">
    <source>
        <dbReference type="ARBA" id="ARBA00004305"/>
    </source>
</evidence>
<dbReference type="SUPFAM" id="SSF51064">
    <property type="entry name" value="Head domain of nucleotide exchange factor GrpE"/>
    <property type="match status" value="1"/>
</dbReference>
<comment type="similarity">
    <text evidence="2 5">Belongs to the GrpE family.</text>
</comment>
<feature type="region of interest" description="Disordered" evidence="6">
    <location>
        <begin position="57"/>
        <end position="80"/>
    </location>
</feature>
<name>A0A5N5DR49_9PEZI</name>
<dbReference type="GO" id="GO:0051087">
    <property type="term" value="F:protein-folding chaperone binding"/>
    <property type="evidence" value="ECO:0007669"/>
    <property type="project" value="InterPro"/>
</dbReference>
<dbReference type="EMBL" id="VCHE01000008">
    <property type="protein sequence ID" value="KAB2579194.1"/>
    <property type="molecule type" value="Genomic_DNA"/>
</dbReference>
<dbReference type="InterPro" id="IPR013805">
    <property type="entry name" value="GrpE_CC"/>
</dbReference>
<dbReference type="CDD" id="cd00446">
    <property type="entry name" value="GrpE"/>
    <property type="match status" value="1"/>
</dbReference>
<dbReference type="PANTHER" id="PTHR21237:SF23">
    <property type="entry name" value="GRPE PROTEIN HOMOLOG, MITOCHONDRIAL"/>
    <property type="match status" value="1"/>
</dbReference>
<sequence>MLSRSVFRSSRAVSSRLSAQVASASLRAQSPLLRASVAPAAAVSPFRVASRWYSESAESKNEEKKEEKKEGEEQKQELSEVDKLKEQIEAKNKEIVEVKDKYLRSVADFRNLQERTKREIQASKDFAISRFARDLVESVDNLDRALSTVPKEKLVEENKDLMTLYDGLKMTDTVLMNTLKKHGLERFDPSVEGEKFDPNLHEAVFQTPMPDKEDGICFFTQRTGFILNGRVLRPAQVGVVKNA</sequence>
<comment type="caution">
    <text evidence="7">The sequence shown here is derived from an EMBL/GenBank/DDBJ whole genome shotgun (WGS) entry which is preliminary data.</text>
</comment>
<protein>
    <recommendedName>
        <fullName evidence="4">GrpE protein homolog</fullName>
    </recommendedName>
</protein>
<gene>
    <name evidence="7" type="primary">grpe</name>
    <name evidence="7" type="ORF">DBV05_g2198</name>
</gene>
<dbReference type="GO" id="GO:0030150">
    <property type="term" value="P:protein import into mitochondrial matrix"/>
    <property type="evidence" value="ECO:0007669"/>
    <property type="project" value="TreeGrafter"/>
</dbReference>
<comment type="subcellular location">
    <subcellularLocation>
        <location evidence="1 4">Mitochondrion matrix</location>
    </subcellularLocation>
</comment>
<dbReference type="Proteomes" id="UP000325902">
    <property type="component" value="Unassembled WGS sequence"/>
</dbReference>
<dbReference type="GO" id="GO:0001405">
    <property type="term" value="C:PAM complex, Tim23 associated import motor"/>
    <property type="evidence" value="ECO:0007669"/>
    <property type="project" value="TreeGrafter"/>
</dbReference>
<dbReference type="OrthoDB" id="201635at2759"/>
<dbReference type="HAMAP" id="MF_01151">
    <property type="entry name" value="GrpE"/>
    <property type="match status" value="1"/>
</dbReference>
<dbReference type="PROSITE" id="PS01071">
    <property type="entry name" value="GRPE"/>
    <property type="match status" value="1"/>
</dbReference>
<dbReference type="Gene3D" id="2.30.22.10">
    <property type="entry name" value="Head domain of nucleotide exchange factor GrpE"/>
    <property type="match status" value="1"/>
</dbReference>
<dbReference type="InterPro" id="IPR009012">
    <property type="entry name" value="GrpE_head"/>
</dbReference>
<evidence type="ECO:0000313" key="8">
    <source>
        <dbReference type="Proteomes" id="UP000325902"/>
    </source>
</evidence>
<dbReference type="PANTHER" id="PTHR21237">
    <property type="entry name" value="GRPE PROTEIN"/>
    <property type="match status" value="1"/>
</dbReference>
<reference evidence="7 8" key="1">
    <citation type="journal article" date="2019" name="Sci. Rep.">
        <title>A multi-omics analysis of the grapevine pathogen Lasiodiplodia theobromae reveals that temperature affects the expression of virulence- and pathogenicity-related genes.</title>
        <authorList>
            <person name="Felix C."/>
            <person name="Meneses R."/>
            <person name="Goncalves M.F.M."/>
            <person name="Tilleman L."/>
            <person name="Duarte A.S."/>
            <person name="Jorrin-Novo J.V."/>
            <person name="Van de Peer Y."/>
            <person name="Deforce D."/>
            <person name="Van Nieuwerburgh F."/>
            <person name="Esteves A.C."/>
            <person name="Alves A."/>
        </authorList>
    </citation>
    <scope>NUCLEOTIDE SEQUENCE [LARGE SCALE GENOMIC DNA]</scope>
    <source>
        <strain evidence="7 8">LA-SOL3</strain>
    </source>
</reference>
<comment type="function">
    <text evidence="4">Essential component of the PAM complex, a complex required for the translocation of transit peptide-containing proteins from the inner membrane into the mitochondrial matrix in an ATP-dependent manner.</text>
</comment>